<dbReference type="Proteomes" id="UP000000442">
    <property type="component" value="Chromosome"/>
</dbReference>
<dbReference type="Pfam" id="PF09484">
    <property type="entry name" value="Cas_TM1802"/>
    <property type="match status" value="1"/>
</dbReference>
<accession>C0QHV4</accession>
<dbReference type="RefSeq" id="WP_012662911.1">
    <property type="nucleotide sequence ID" value="NC_012108.1"/>
</dbReference>
<reference evidence="2 3" key="1">
    <citation type="journal article" date="2009" name="Environ. Microbiol.">
        <title>Genome sequence of Desulfobacterium autotrophicum HRM2, a marine sulfate reducer oxidizing organic carbon completely to carbon dioxide.</title>
        <authorList>
            <person name="Strittmatter A.W."/>
            <person name="Liesegang H."/>
            <person name="Rabus R."/>
            <person name="Decker I."/>
            <person name="Amann J."/>
            <person name="Andres S."/>
            <person name="Henne A."/>
            <person name="Fricke W.F."/>
            <person name="Martinez-Arias R."/>
            <person name="Bartels D."/>
            <person name="Goesmann A."/>
            <person name="Krause L."/>
            <person name="Puehler A."/>
            <person name="Klenk H.P."/>
            <person name="Richter M."/>
            <person name="Schuler M."/>
            <person name="Gloeckner F.O."/>
            <person name="Meyerdierks A."/>
            <person name="Gottschalk G."/>
            <person name="Amann R."/>
        </authorList>
    </citation>
    <scope>NUCLEOTIDE SEQUENCE [LARGE SCALE GENOMIC DNA]</scope>
    <source>
        <strain evidence="3">ATCC 43914 / DSM 3382 / HRM2</strain>
    </source>
</reference>
<dbReference type="STRING" id="177437.HRM2_05480"/>
<dbReference type="InterPro" id="IPR013389">
    <property type="entry name" value="CRISPR-assoc_prot_Cas8b"/>
</dbReference>
<organism evidence="2 3">
    <name type="scientific">Desulforapulum autotrophicum (strain ATCC 43914 / DSM 3382 / VKM B-1955 / HRM2)</name>
    <name type="common">Desulfobacterium autotrophicum</name>
    <dbReference type="NCBI Taxonomy" id="177437"/>
    <lineage>
        <taxon>Bacteria</taxon>
        <taxon>Pseudomonadati</taxon>
        <taxon>Thermodesulfobacteriota</taxon>
        <taxon>Desulfobacteria</taxon>
        <taxon>Desulfobacterales</taxon>
        <taxon>Desulfobacteraceae</taxon>
        <taxon>Desulforapulum</taxon>
    </lineage>
</organism>
<protein>
    <submittedName>
        <fullName evidence="2">Uncharacterized protein</fullName>
    </submittedName>
</protein>
<dbReference type="AlphaFoldDB" id="C0QHV4"/>
<dbReference type="HOGENOM" id="CLU_590110_0_0_7"/>
<evidence type="ECO:0000313" key="3">
    <source>
        <dbReference type="Proteomes" id="UP000000442"/>
    </source>
</evidence>
<evidence type="ECO:0000256" key="1">
    <source>
        <dbReference type="SAM" id="Coils"/>
    </source>
</evidence>
<gene>
    <name evidence="2" type="ordered locus">HRM2_05480</name>
</gene>
<proteinExistence type="predicted"/>
<dbReference type="KEGG" id="dat:HRM2_05480"/>
<keyword evidence="3" id="KW-1185">Reference proteome</keyword>
<dbReference type="OrthoDB" id="5362656at2"/>
<name>C0QHV4_DESAH</name>
<keyword evidence="1" id="KW-0175">Coiled coil</keyword>
<sequence length="516" mass="60477">MSLAHKLWKIGSVLCEEDIKEVIQTDGSLSNGVVPSYVNLDFTIKGNQIVSLEIRPEAISKTKMFFTKKIGGAGNGIYYLYPNLQLQLTEKNTIRDKLSLLVNTIKSSVLCFANEENRILSQAVFDFFNDNPDHKALKSLGEIKGGEYWFWISINRRTFFEMMPEIWNNWYNEPVTKLKEAGPGYDAFINEESLVGYRPEIRIFSYDQYHDSLNFRVRENLPLSLESARNIKFAWIYILDKLVFFYKGLEYVIIPNLLFNDRKIYGTVLKRLVRANQATGSKSGQLKDLRNEEKKLKADLEKLKKKRAKQKKNTELGVAFDRLDKEYKAVMGKIGAVDTGIITEFNEQANHLGDLKNFVTLDFVFTAINRTNLSFEVKGSIEDVIPSRLAHLVDTMKDKQYRIEDNTFSDMKDREKTHLKNYFNRDELYFVVNKSYLKNKNRILQERLHLARLLLTDEKIAMEDLLQRFEFHREYDYGHKKRINNGVKDWINYPETYTFHEKKMIDFLNVINKIKE</sequence>
<feature type="coiled-coil region" evidence="1">
    <location>
        <begin position="286"/>
        <end position="313"/>
    </location>
</feature>
<dbReference type="EMBL" id="CP001087">
    <property type="protein sequence ID" value="ACN13662.1"/>
    <property type="molecule type" value="Genomic_DNA"/>
</dbReference>
<dbReference type="eggNOG" id="ENOG50318B6">
    <property type="taxonomic scope" value="Bacteria"/>
</dbReference>
<evidence type="ECO:0000313" key="2">
    <source>
        <dbReference type="EMBL" id="ACN13662.1"/>
    </source>
</evidence>